<accession>A0A7J9IA99</accession>
<dbReference type="EMBL" id="JABFAD010327552">
    <property type="protein sequence ID" value="MBA0819051.1"/>
    <property type="molecule type" value="Genomic_DNA"/>
</dbReference>
<proteinExistence type="predicted"/>
<protein>
    <submittedName>
        <fullName evidence="1">Uncharacterized protein</fullName>
    </submittedName>
</protein>
<keyword evidence="2" id="KW-1185">Reference proteome</keyword>
<dbReference type="Proteomes" id="UP000593560">
    <property type="component" value="Unassembled WGS sequence"/>
</dbReference>
<reference evidence="1 2" key="1">
    <citation type="journal article" date="2019" name="Genome Biol. Evol.">
        <title>Insights into the evolution of the New World diploid cottons (Gossypium, subgenus Houzingenia) based on genome sequencing.</title>
        <authorList>
            <person name="Grover C.E."/>
            <person name="Arick M.A. 2nd"/>
            <person name="Thrash A."/>
            <person name="Conover J.L."/>
            <person name="Sanders W.S."/>
            <person name="Peterson D.G."/>
            <person name="Frelichowski J.E."/>
            <person name="Scheffler J.A."/>
            <person name="Scheffler B.E."/>
            <person name="Wendel J.F."/>
        </authorList>
    </citation>
    <scope>NUCLEOTIDE SEQUENCE [LARGE SCALE GENOMIC DNA]</scope>
    <source>
        <strain evidence="1">0</strain>
        <tissue evidence="1">Leaf</tissue>
    </source>
</reference>
<evidence type="ECO:0000313" key="1">
    <source>
        <dbReference type="EMBL" id="MBA0819051.1"/>
    </source>
</evidence>
<sequence>MLHYVTCLLNGRSCSLRIGMGTQVSNLILISSWYSFSIPQGCDAWNLKGWFR</sequence>
<name>A0A7J9IA99_9ROSI</name>
<feature type="non-terminal residue" evidence="1">
    <location>
        <position position="52"/>
    </location>
</feature>
<gene>
    <name evidence="1" type="ORF">Gohar_019567</name>
</gene>
<organism evidence="1 2">
    <name type="scientific">Gossypium harknessii</name>
    <dbReference type="NCBI Taxonomy" id="34285"/>
    <lineage>
        <taxon>Eukaryota</taxon>
        <taxon>Viridiplantae</taxon>
        <taxon>Streptophyta</taxon>
        <taxon>Embryophyta</taxon>
        <taxon>Tracheophyta</taxon>
        <taxon>Spermatophyta</taxon>
        <taxon>Magnoliopsida</taxon>
        <taxon>eudicotyledons</taxon>
        <taxon>Gunneridae</taxon>
        <taxon>Pentapetalae</taxon>
        <taxon>rosids</taxon>
        <taxon>malvids</taxon>
        <taxon>Malvales</taxon>
        <taxon>Malvaceae</taxon>
        <taxon>Malvoideae</taxon>
        <taxon>Gossypium</taxon>
    </lineage>
</organism>
<dbReference type="AlphaFoldDB" id="A0A7J9IA99"/>
<evidence type="ECO:0000313" key="2">
    <source>
        <dbReference type="Proteomes" id="UP000593560"/>
    </source>
</evidence>
<comment type="caution">
    <text evidence="1">The sequence shown here is derived from an EMBL/GenBank/DDBJ whole genome shotgun (WGS) entry which is preliminary data.</text>
</comment>